<dbReference type="InterPro" id="IPR007627">
    <property type="entry name" value="RNA_pol_sigma70_r2"/>
</dbReference>
<dbReference type="Gene3D" id="1.10.1740.10">
    <property type="match status" value="1"/>
</dbReference>
<reference evidence="7 8" key="1">
    <citation type="submission" date="2019-03" db="EMBL/GenBank/DDBJ databases">
        <title>Muricauda SCR12 sp.nov, a marine bacterium isolated from Pacific Ocean:the Okinawa trough.</title>
        <authorList>
            <person name="Liu L."/>
        </authorList>
    </citation>
    <scope>NUCLEOTIDE SEQUENCE [LARGE SCALE GENOMIC DNA]</scope>
    <source>
        <strain evidence="7 8">SCR12</strain>
    </source>
</reference>
<dbReference type="InterPro" id="IPR013249">
    <property type="entry name" value="RNA_pol_sigma70_r4_t2"/>
</dbReference>
<dbReference type="GO" id="GO:0006352">
    <property type="term" value="P:DNA-templated transcription initiation"/>
    <property type="evidence" value="ECO:0007669"/>
    <property type="project" value="InterPro"/>
</dbReference>
<evidence type="ECO:0000313" key="7">
    <source>
        <dbReference type="EMBL" id="THV58158.1"/>
    </source>
</evidence>
<evidence type="ECO:0000259" key="5">
    <source>
        <dbReference type="Pfam" id="PF04542"/>
    </source>
</evidence>
<organism evidence="7 8">
    <name type="scientific">Flagellimonas alvinocaridis</name>
    <dbReference type="NCBI Taxonomy" id="2530200"/>
    <lineage>
        <taxon>Bacteria</taxon>
        <taxon>Pseudomonadati</taxon>
        <taxon>Bacteroidota</taxon>
        <taxon>Flavobacteriia</taxon>
        <taxon>Flavobacteriales</taxon>
        <taxon>Flavobacteriaceae</taxon>
        <taxon>Flagellimonas</taxon>
    </lineage>
</organism>
<keyword evidence="3" id="KW-0731">Sigma factor</keyword>
<protein>
    <submittedName>
        <fullName evidence="7">Sigma-70 family RNA polymerase sigma factor</fullName>
    </submittedName>
</protein>
<dbReference type="GO" id="GO:0003677">
    <property type="term" value="F:DNA binding"/>
    <property type="evidence" value="ECO:0007669"/>
    <property type="project" value="InterPro"/>
</dbReference>
<keyword evidence="2" id="KW-0805">Transcription regulation</keyword>
<feature type="domain" description="RNA polymerase sigma-70 region 2" evidence="5">
    <location>
        <begin position="49"/>
        <end position="116"/>
    </location>
</feature>
<dbReference type="AlphaFoldDB" id="A0A4S8RID4"/>
<dbReference type="EMBL" id="SNTZ01000008">
    <property type="protein sequence ID" value="THV58158.1"/>
    <property type="molecule type" value="Genomic_DNA"/>
</dbReference>
<dbReference type="InterPro" id="IPR039425">
    <property type="entry name" value="RNA_pol_sigma-70-like"/>
</dbReference>
<name>A0A4S8RID4_9FLAO</name>
<evidence type="ECO:0000256" key="1">
    <source>
        <dbReference type="ARBA" id="ARBA00010641"/>
    </source>
</evidence>
<sequence>MAETFSFFFGADRDGTHNGDRSQDGNAPMTDLQLWTAFQRGNETAYATIYQENADRLYGYGMKLVRDRELVMDAIQDLFVELWDAKERLGKVRAIKSYLYRSIRRKVIDRAGKRRKQLFPIDEEEMEPTPSTESSLIEEQRKEEGHKGLQKALAQLNPRQREVIHLKYYARLDYGEIAEIMGTDKKAVYNLMARAIHQMRQHMDTWAYLGFVVSLLRS</sequence>
<accession>A0A4S8RID4</accession>
<evidence type="ECO:0000256" key="3">
    <source>
        <dbReference type="ARBA" id="ARBA00023082"/>
    </source>
</evidence>
<dbReference type="Gene3D" id="1.10.10.10">
    <property type="entry name" value="Winged helix-like DNA-binding domain superfamily/Winged helix DNA-binding domain"/>
    <property type="match status" value="1"/>
</dbReference>
<evidence type="ECO:0000313" key="8">
    <source>
        <dbReference type="Proteomes" id="UP000310406"/>
    </source>
</evidence>
<keyword evidence="8" id="KW-1185">Reference proteome</keyword>
<dbReference type="InterPro" id="IPR013325">
    <property type="entry name" value="RNA_pol_sigma_r2"/>
</dbReference>
<dbReference type="SUPFAM" id="SSF88659">
    <property type="entry name" value="Sigma3 and sigma4 domains of RNA polymerase sigma factors"/>
    <property type="match status" value="1"/>
</dbReference>
<evidence type="ECO:0000256" key="4">
    <source>
        <dbReference type="ARBA" id="ARBA00023163"/>
    </source>
</evidence>
<proteinExistence type="inferred from homology"/>
<dbReference type="InterPro" id="IPR014284">
    <property type="entry name" value="RNA_pol_sigma-70_dom"/>
</dbReference>
<dbReference type="Proteomes" id="UP000310406">
    <property type="component" value="Unassembled WGS sequence"/>
</dbReference>
<evidence type="ECO:0000256" key="2">
    <source>
        <dbReference type="ARBA" id="ARBA00023015"/>
    </source>
</evidence>
<dbReference type="SUPFAM" id="SSF88946">
    <property type="entry name" value="Sigma2 domain of RNA polymerase sigma factors"/>
    <property type="match status" value="1"/>
</dbReference>
<comment type="similarity">
    <text evidence="1">Belongs to the sigma-70 factor family. ECF subfamily.</text>
</comment>
<dbReference type="PANTHER" id="PTHR43133:SF46">
    <property type="entry name" value="RNA POLYMERASE SIGMA-70 FACTOR ECF SUBFAMILY"/>
    <property type="match status" value="1"/>
</dbReference>
<dbReference type="PANTHER" id="PTHR43133">
    <property type="entry name" value="RNA POLYMERASE ECF-TYPE SIGMA FACTO"/>
    <property type="match status" value="1"/>
</dbReference>
<gene>
    <name evidence="7" type="ORF">EZV76_12830</name>
</gene>
<dbReference type="Pfam" id="PF08281">
    <property type="entry name" value="Sigma70_r4_2"/>
    <property type="match status" value="1"/>
</dbReference>
<evidence type="ECO:0000259" key="6">
    <source>
        <dbReference type="Pfam" id="PF08281"/>
    </source>
</evidence>
<dbReference type="Pfam" id="PF04542">
    <property type="entry name" value="Sigma70_r2"/>
    <property type="match status" value="1"/>
</dbReference>
<dbReference type="OrthoDB" id="9150024at2"/>
<dbReference type="InterPro" id="IPR013324">
    <property type="entry name" value="RNA_pol_sigma_r3/r4-like"/>
</dbReference>
<dbReference type="GO" id="GO:0016987">
    <property type="term" value="F:sigma factor activity"/>
    <property type="evidence" value="ECO:0007669"/>
    <property type="project" value="UniProtKB-KW"/>
</dbReference>
<dbReference type="InterPro" id="IPR036388">
    <property type="entry name" value="WH-like_DNA-bd_sf"/>
</dbReference>
<feature type="domain" description="RNA polymerase sigma factor 70 region 4 type 2" evidence="6">
    <location>
        <begin position="149"/>
        <end position="196"/>
    </location>
</feature>
<dbReference type="CDD" id="cd06171">
    <property type="entry name" value="Sigma70_r4"/>
    <property type="match status" value="1"/>
</dbReference>
<keyword evidence="4" id="KW-0804">Transcription</keyword>
<dbReference type="RefSeq" id="WP_136566967.1">
    <property type="nucleotide sequence ID" value="NZ_SNTZ01000008.1"/>
</dbReference>
<dbReference type="NCBIfam" id="TIGR02937">
    <property type="entry name" value="sigma70-ECF"/>
    <property type="match status" value="1"/>
</dbReference>
<comment type="caution">
    <text evidence="7">The sequence shown here is derived from an EMBL/GenBank/DDBJ whole genome shotgun (WGS) entry which is preliminary data.</text>
</comment>